<feature type="domain" description="ABC transmembrane type-1" evidence="7">
    <location>
        <begin position="15"/>
        <end position="197"/>
    </location>
</feature>
<dbReference type="PANTHER" id="PTHR30177">
    <property type="entry name" value="GLYCINE BETAINE/L-PROLINE TRANSPORT SYSTEM PERMEASE PROTEIN PROW"/>
    <property type="match status" value="1"/>
</dbReference>
<keyword evidence="4 6" id="KW-1133">Transmembrane helix</keyword>
<evidence type="ECO:0000259" key="7">
    <source>
        <dbReference type="PROSITE" id="PS50928"/>
    </source>
</evidence>
<keyword evidence="9" id="KW-1185">Reference proteome</keyword>
<reference evidence="8 9" key="1">
    <citation type="submission" date="2019-06" db="EMBL/GenBank/DDBJ databases">
        <title>Draft genome sequence of Miniimonas arenae KCTC 19750T isolated from sea sand.</title>
        <authorList>
            <person name="Park S.-J."/>
        </authorList>
    </citation>
    <scope>NUCLEOTIDE SEQUENCE [LARGE SCALE GENOMIC DNA]</scope>
    <source>
        <strain evidence="8 9">KCTC 19750</strain>
    </source>
</reference>
<comment type="subcellular location">
    <subcellularLocation>
        <location evidence="6">Cell membrane</location>
        <topology evidence="6">Multi-pass membrane protein</topology>
    </subcellularLocation>
    <subcellularLocation>
        <location evidence="1">Membrane</location>
        <topology evidence="1">Multi-pass membrane protein</topology>
    </subcellularLocation>
</comment>
<dbReference type="Pfam" id="PF00528">
    <property type="entry name" value="BPD_transp_1"/>
    <property type="match status" value="1"/>
</dbReference>
<feature type="transmembrane region" description="Helical" evidence="6">
    <location>
        <begin position="50"/>
        <end position="69"/>
    </location>
</feature>
<dbReference type="InterPro" id="IPR035906">
    <property type="entry name" value="MetI-like_sf"/>
</dbReference>
<dbReference type="GO" id="GO:0031460">
    <property type="term" value="P:glycine betaine transport"/>
    <property type="evidence" value="ECO:0007669"/>
    <property type="project" value="TreeGrafter"/>
</dbReference>
<organism evidence="8 9">
    <name type="scientific">Miniimonas arenae</name>
    <dbReference type="NCBI Taxonomy" id="676201"/>
    <lineage>
        <taxon>Bacteria</taxon>
        <taxon>Bacillati</taxon>
        <taxon>Actinomycetota</taxon>
        <taxon>Actinomycetes</taxon>
        <taxon>Micrococcales</taxon>
        <taxon>Beutenbergiaceae</taxon>
        <taxon>Miniimonas</taxon>
    </lineage>
</organism>
<dbReference type="PANTHER" id="PTHR30177:SF4">
    <property type="entry name" value="OSMOPROTECTANT IMPORT PERMEASE PROTEIN OSMW"/>
    <property type="match status" value="1"/>
</dbReference>
<dbReference type="EMBL" id="VENP01000002">
    <property type="protein sequence ID" value="TNU76978.1"/>
    <property type="molecule type" value="Genomic_DNA"/>
</dbReference>
<sequence>MRWALDNLGLLGQLTIAHARLAIVPVAVALLLALPLGALAHRVPPLRGTLLGLAGLLYTIPSLALFVLLPPMLGIPYLSDLNVIIALTLYALALLVRTVTEALESVPPDAVASARAIGYNGTSIFLAVQLPLAGPVLLAGLRVATVSTVSMVTVGALIGVSSLGSLFTDGLQRRIVPEVLTGVVLTALLALLLDVLLQLAGRVLMPWLRAERAVATA</sequence>
<protein>
    <submittedName>
        <fullName evidence="8">ABC transporter permease subunit</fullName>
    </submittedName>
</protein>
<gene>
    <name evidence="8" type="ORF">FH969_01095</name>
</gene>
<keyword evidence="5 6" id="KW-0472">Membrane</keyword>
<dbReference type="Proteomes" id="UP000313849">
    <property type="component" value="Unassembled WGS sequence"/>
</dbReference>
<comment type="caution">
    <text evidence="8">The sequence shown here is derived from an EMBL/GenBank/DDBJ whole genome shotgun (WGS) entry which is preliminary data.</text>
</comment>
<proteinExistence type="inferred from homology"/>
<evidence type="ECO:0000313" key="9">
    <source>
        <dbReference type="Proteomes" id="UP000313849"/>
    </source>
</evidence>
<evidence type="ECO:0000256" key="3">
    <source>
        <dbReference type="ARBA" id="ARBA00022692"/>
    </source>
</evidence>
<comment type="similarity">
    <text evidence="6">Belongs to the binding-protein-dependent transport system permease family.</text>
</comment>
<keyword evidence="2 6" id="KW-0813">Transport</keyword>
<dbReference type="Gene3D" id="1.10.3720.10">
    <property type="entry name" value="MetI-like"/>
    <property type="match status" value="1"/>
</dbReference>
<dbReference type="GO" id="GO:0005886">
    <property type="term" value="C:plasma membrane"/>
    <property type="evidence" value="ECO:0007669"/>
    <property type="project" value="UniProtKB-SubCell"/>
</dbReference>
<dbReference type="GO" id="GO:0055085">
    <property type="term" value="P:transmembrane transport"/>
    <property type="evidence" value="ECO:0007669"/>
    <property type="project" value="InterPro"/>
</dbReference>
<keyword evidence="3 6" id="KW-0812">Transmembrane</keyword>
<feature type="transmembrane region" description="Helical" evidence="6">
    <location>
        <begin position="75"/>
        <end position="96"/>
    </location>
</feature>
<dbReference type="InterPro" id="IPR000515">
    <property type="entry name" value="MetI-like"/>
</dbReference>
<name>A0A5C5BF85_9MICO</name>
<evidence type="ECO:0000313" key="8">
    <source>
        <dbReference type="EMBL" id="TNU76978.1"/>
    </source>
</evidence>
<feature type="transmembrane region" description="Helical" evidence="6">
    <location>
        <begin position="117"/>
        <end position="138"/>
    </location>
</feature>
<accession>A0A5C5BF85</accession>
<feature type="transmembrane region" description="Helical" evidence="6">
    <location>
        <begin position="179"/>
        <end position="200"/>
    </location>
</feature>
<feature type="transmembrane region" description="Helical" evidence="6">
    <location>
        <begin position="20"/>
        <end position="38"/>
    </location>
</feature>
<dbReference type="PROSITE" id="PS50928">
    <property type="entry name" value="ABC_TM1"/>
    <property type="match status" value="1"/>
</dbReference>
<evidence type="ECO:0000256" key="1">
    <source>
        <dbReference type="ARBA" id="ARBA00004141"/>
    </source>
</evidence>
<dbReference type="InterPro" id="IPR051204">
    <property type="entry name" value="ABC_transp_perm/SBD"/>
</dbReference>
<evidence type="ECO:0000256" key="6">
    <source>
        <dbReference type="RuleBase" id="RU363032"/>
    </source>
</evidence>
<dbReference type="RefSeq" id="WP_108717341.1">
    <property type="nucleotide sequence ID" value="NZ_VENP01000002.1"/>
</dbReference>
<feature type="transmembrane region" description="Helical" evidence="6">
    <location>
        <begin position="144"/>
        <end position="167"/>
    </location>
</feature>
<evidence type="ECO:0000256" key="5">
    <source>
        <dbReference type="ARBA" id="ARBA00023136"/>
    </source>
</evidence>
<dbReference type="AlphaFoldDB" id="A0A5C5BF85"/>
<evidence type="ECO:0000256" key="4">
    <source>
        <dbReference type="ARBA" id="ARBA00022989"/>
    </source>
</evidence>
<evidence type="ECO:0000256" key="2">
    <source>
        <dbReference type="ARBA" id="ARBA00022448"/>
    </source>
</evidence>
<dbReference type="SUPFAM" id="SSF161098">
    <property type="entry name" value="MetI-like"/>
    <property type="match status" value="1"/>
</dbReference>